<dbReference type="EMBL" id="CP073100">
    <property type="protein sequence ID" value="QUE53005.1"/>
    <property type="molecule type" value="Genomic_DNA"/>
</dbReference>
<keyword evidence="3" id="KW-1185">Reference proteome</keyword>
<reference evidence="2" key="1">
    <citation type="submission" date="2021-04" db="EMBL/GenBank/DDBJ databases">
        <title>Luteolibacter sp. 32A isolated from the skin of an Anderson's salamander (Ambystoma andersonii).</title>
        <authorList>
            <person name="Spergser J."/>
            <person name="Busse H.-J."/>
        </authorList>
    </citation>
    <scope>NUCLEOTIDE SEQUENCE</scope>
    <source>
        <strain evidence="2">32A</strain>
    </source>
</reference>
<name>A0A975PGW9_9BACT</name>
<sequence length="228" mass="25837">MKTPVLWAALAALFLGSCKKEEEEVKPLQQSSRAPRETPRQDAQEIQRLKNRIADLEDQNTELTERLSKKSADYEKLLVSATNLTRSLRESDRLSSSQNRLSSSGTSPSQSYSSPSDSPEPERNPAPVPQPAPARVPIKWWVPENPTTAANQAKAAAMAKWKDDYAMVEYEINRQAEAYNELVDLNKTSNKAIKDIIGRAHEEWKTDYGMMLYETNRQMEALQKLQSR</sequence>
<evidence type="ECO:0000313" key="3">
    <source>
        <dbReference type="Proteomes" id="UP000676169"/>
    </source>
</evidence>
<dbReference type="KEGG" id="lamb:KBB96_08950"/>
<dbReference type="AlphaFoldDB" id="A0A975PGW9"/>
<feature type="compositionally biased region" description="Basic and acidic residues" evidence="1">
    <location>
        <begin position="34"/>
        <end position="55"/>
    </location>
</feature>
<dbReference type="PROSITE" id="PS51257">
    <property type="entry name" value="PROKAR_LIPOPROTEIN"/>
    <property type="match status" value="1"/>
</dbReference>
<proteinExistence type="predicted"/>
<dbReference type="Proteomes" id="UP000676169">
    <property type="component" value="Chromosome"/>
</dbReference>
<evidence type="ECO:0000256" key="1">
    <source>
        <dbReference type="SAM" id="MobiDB-lite"/>
    </source>
</evidence>
<feature type="region of interest" description="Disordered" evidence="1">
    <location>
        <begin position="23"/>
        <end position="70"/>
    </location>
</feature>
<organism evidence="2 3">
    <name type="scientific">Luteolibacter ambystomatis</name>
    <dbReference type="NCBI Taxonomy" id="2824561"/>
    <lineage>
        <taxon>Bacteria</taxon>
        <taxon>Pseudomonadati</taxon>
        <taxon>Verrucomicrobiota</taxon>
        <taxon>Verrucomicrobiia</taxon>
        <taxon>Verrucomicrobiales</taxon>
        <taxon>Verrucomicrobiaceae</taxon>
        <taxon>Luteolibacter</taxon>
    </lineage>
</organism>
<accession>A0A975PGW9</accession>
<feature type="region of interest" description="Disordered" evidence="1">
    <location>
        <begin position="88"/>
        <end position="133"/>
    </location>
</feature>
<feature type="compositionally biased region" description="Pro residues" evidence="1">
    <location>
        <begin position="124"/>
        <end position="133"/>
    </location>
</feature>
<protein>
    <submittedName>
        <fullName evidence="2">Uncharacterized protein</fullName>
    </submittedName>
</protein>
<dbReference type="RefSeq" id="WP_211634349.1">
    <property type="nucleotide sequence ID" value="NZ_CP073100.1"/>
</dbReference>
<gene>
    <name evidence="2" type="ORF">KBB96_08950</name>
</gene>
<evidence type="ECO:0000313" key="2">
    <source>
        <dbReference type="EMBL" id="QUE53005.1"/>
    </source>
</evidence>
<feature type="compositionally biased region" description="Low complexity" evidence="1">
    <location>
        <begin position="94"/>
        <end position="117"/>
    </location>
</feature>